<dbReference type="Pfam" id="PF05050">
    <property type="entry name" value="Methyltransf_21"/>
    <property type="match status" value="1"/>
</dbReference>
<name>A9HRM6_GLUDA</name>
<dbReference type="NCBIfam" id="TIGR01444">
    <property type="entry name" value="fkbM_fam"/>
    <property type="match status" value="1"/>
</dbReference>
<dbReference type="InterPro" id="IPR029063">
    <property type="entry name" value="SAM-dependent_MTases_sf"/>
</dbReference>
<dbReference type="SUPFAM" id="SSF53335">
    <property type="entry name" value="S-adenosyl-L-methionine-dependent methyltransferases"/>
    <property type="match status" value="1"/>
</dbReference>
<dbReference type="InterPro" id="IPR052514">
    <property type="entry name" value="SAM-dependent_MTase"/>
</dbReference>
<evidence type="ECO:0000313" key="2">
    <source>
        <dbReference type="EMBL" id="CAP56943.1"/>
    </source>
</evidence>
<evidence type="ECO:0000313" key="3">
    <source>
        <dbReference type="Proteomes" id="UP000001176"/>
    </source>
</evidence>
<dbReference type="OrthoDB" id="9814604at2"/>
<dbReference type="KEGG" id="gdi:GDI3000"/>
<keyword evidence="3" id="KW-1185">Reference proteome</keyword>
<dbReference type="AlphaFoldDB" id="A9HRM6"/>
<protein>
    <submittedName>
        <fullName evidence="2">Putative metyltransferase</fullName>
    </submittedName>
</protein>
<gene>
    <name evidence="2" type="ordered locus">GDI3000</name>
</gene>
<dbReference type="PANTHER" id="PTHR34203">
    <property type="entry name" value="METHYLTRANSFERASE, FKBM FAMILY PROTEIN"/>
    <property type="match status" value="1"/>
</dbReference>
<reference evidence="2 3" key="1">
    <citation type="journal article" date="2009" name="BMC Genomics">
        <title>Complete genome sequence of the sugarcane nitrogen-fixing endophyte Gluconacetobacter diazotrophicus Pal5.</title>
        <authorList>
            <person name="Bertalan M."/>
            <person name="Albano R."/>
            <person name="Padua V."/>
            <person name="Rouws L."/>
            <person name="Rojas C."/>
            <person name="Hemerly A."/>
            <person name="Teixeira K."/>
            <person name="Schwab S."/>
            <person name="Araujo J."/>
            <person name="Oliveira A."/>
            <person name="Franca L."/>
            <person name="Magalhaes V."/>
            <person name="Alqueres S."/>
            <person name="Cardoso A."/>
            <person name="Almeida W."/>
            <person name="Loureiro M.M."/>
            <person name="Nogueira E."/>
            <person name="Cidade D."/>
            <person name="Oliveira D."/>
            <person name="Simao T."/>
            <person name="Macedo J."/>
            <person name="Valadao A."/>
            <person name="Dreschsel M."/>
            <person name="Freitas F."/>
            <person name="Vidal M."/>
            <person name="Guedes H."/>
            <person name="Rodrigues E."/>
            <person name="Meneses C."/>
            <person name="Brioso P."/>
            <person name="Pozzer L."/>
            <person name="Figueiredo D."/>
            <person name="Montano H."/>
            <person name="Junior J."/>
            <person name="Filho G."/>
            <person name="Flores V."/>
            <person name="Ferreira B."/>
            <person name="Branco A."/>
            <person name="Gonzalez P."/>
            <person name="Guillobel H."/>
            <person name="Lemos M."/>
            <person name="Seibel L."/>
            <person name="Macedo J."/>
            <person name="Alves-Ferreira M."/>
            <person name="Sachetto-Martins G."/>
            <person name="Coelho A."/>
            <person name="Santos E."/>
            <person name="Amaral G."/>
            <person name="Neves A."/>
            <person name="Pacheco A.B."/>
            <person name="Carvalho D."/>
            <person name="Lery L."/>
            <person name="Bisch P."/>
            <person name="Rossle S.C."/>
            <person name="Urmenyi T."/>
            <person name="Kruger W.V."/>
            <person name="Martins O."/>
            <person name="Baldani J.I."/>
            <person name="Ferreira P.C."/>
        </authorList>
    </citation>
    <scope>NUCLEOTIDE SEQUENCE [LARGE SCALE GENOMIC DNA]</scope>
    <source>
        <strain evidence="3">ATCC 49037 / DSM 5601 / CCUG 37298 / CIP 103539 / LMG 7603 / PAl5</strain>
    </source>
</reference>
<accession>A9HRM6</accession>
<sequence length="355" mass="40390">MGSALPSSLDEFYQSVLGISINGLKFNSYQDNFDASRFNTDEKDHSQDFDLNSKIFYFTWFFFNRENLFGAYCNLSDDSSKLLFICLIAYRMAGHLSFKIPAEFLRRTEELAAYRNAEKSVESSLPVTGMFGKLRHFDFEFEGKRYVVDCLGLEYCLHRHQYFYDQDGIRIAPEQGDTVIDGGACTGDTAIVFSNAVGAEGKVYSFDPVQEHIDILTYNANQFPYHNVEIMPYGLSNREVKAAPIITNYYAPGFSSATPNIPLTSLDILVRQGTIGKIDFIKLDVEGAELDTLKGAEDSIRKFRPKMAVSLYHKPNDIFEIINYIKTTFGFYSFHLGHYTIHSEETVLYCHPLPV</sequence>
<keyword evidence="2" id="KW-0808">Transferase</keyword>
<dbReference type="GO" id="GO:0016740">
    <property type="term" value="F:transferase activity"/>
    <property type="evidence" value="ECO:0007669"/>
    <property type="project" value="UniProtKB-KW"/>
</dbReference>
<evidence type="ECO:0000259" key="1">
    <source>
        <dbReference type="Pfam" id="PF05050"/>
    </source>
</evidence>
<dbReference type="Proteomes" id="UP000001176">
    <property type="component" value="Chromosome"/>
</dbReference>
<feature type="domain" description="Methyltransferase FkbM" evidence="1">
    <location>
        <begin position="181"/>
        <end position="325"/>
    </location>
</feature>
<dbReference type="Gene3D" id="3.40.50.150">
    <property type="entry name" value="Vaccinia Virus protein VP39"/>
    <property type="match status" value="1"/>
</dbReference>
<proteinExistence type="predicted"/>
<dbReference type="PANTHER" id="PTHR34203:SF15">
    <property type="entry name" value="SLL1173 PROTEIN"/>
    <property type="match status" value="1"/>
</dbReference>
<dbReference type="RefSeq" id="WP_012227249.1">
    <property type="nucleotide sequence ID" value="NC_010125.1"/>
</dbReference>
<dbReference type="InterPro" id="IPR006342">
    <property type="entry name" value="FkbM_mtfrase"/>
</dbReference>
<organism evidence="2 3">
    <name type="scientific">Gluconacetobacter diazotrophicus (strain ATCC 49037 / DSM 5601 / CCUG 37298 / CIP 103539 / LMG 7603 / PAl5)</name>
    <dbReference type="NCBI Taxonomy" id="272568"/>
    <lineage>
        <taxon>Bacteria</taxon>
        <taxon>Pseudomonadati</taxon>
        <taxon>Pseudomonadota</taxon>
        <taxon>Alphaproteobacteria</taxon>
        <taxon>Acetobacterales</taxon>
        <taxon>Acetobacteraceae</taxon>
        <taxon>Gluconacetobacter</taxon>
    </lineage>
</organism>
<dbReference type="EMBL" id="AM889285">
    <property type="protein sequence ID" value="CAP56943.1"/>
    <property type="molecule type" value="Genomic_DNA"/>
</dbReference>